<dbReference type="Proteomes" id="UP001150907">
    <property type="component" value="Unassembled WGS sequence"/>
</dbReference>
<evidence type="ECO:0000256" key="1">
    <source>
        <dbReference type="SAM" id="MobiDB-lite"/>
    </source>
</evidence>
<evidence type="ECO:0000313" key="4">
    <source>
        <dbReference type="Proteomes" id="UP001150907"/>
    </source>
</evidence>
<gene>
    <name evidence="3" type="ORF">H4R26_004584</name>
</gene>
<feature type="transmembrane region" description="Helical" evidence="2">
    <location>
        <begin position="157"/>
        <end position="181"/>
    </location>
</feature>
<sequence>WSPWRVAMPWLAIEALHGILLSLQLLAAVLRASTSRGPSVPRLTTRRILITALDTYWWLLIRVSLVVLVVLKLNRAIAWPWVLVLAPSFVPAIRSIISLCLLRRQLHAMADTEVAQNADAIVLASVAAFVISASFVYSFVALLIWKLSLPATIRLALVLIPVFIALLTMCCFCACLACCLAHGMHAPLDEEQDIEPGSTDNRASATFVPPSRRIE</sequence>
<feature type="non-terminal residue" evidence="3">
    <location>
        <position position="1"/>
    </location>
</feature>
<proteinExistence type="predicted"/>
<feature type="transmembrane region" description="Helical" evidence="2">
    <location>
        <begin position="48"/>
        <end position="71"/>
    </location>
</feature>
<dbReference type="AlphaFoldDB" id="A0A9W8EDW0"/>
<organism evidence="3 4">
    <name type="scientific">Coemansia thaxteri</name>
    <dbReference type="NCBI Taxonomy" id="2663907"/>
    <lineage>
        <taxon>Eukaryota</taxon>
        <taxon>Fungi</taxon>
        <taxon>Fungi incertae sedis</taxon>
        <taxon>Zoopagomycota</taxon>
        <taxon>Kickxellomycotina</taxon>
        <taxon>Kickxellomycetes</taxon>
        <taxon>Kickxellales</taxon>
        <taxon>Kickxellaceae</taxon>
        <taxon>Coemansia</taxon>
    </lineage>
</organism>
<feature type="transmembrane region" description="Helical" evidence="2">
    <location>
        <begin position="6"/>
        <end position="27"/>
    </location>
</feature>
<keyword evidence="2" id="KW-0472">Membrane</keyword>
<dbReference type="OrthoDB" id="10250354at2759"/>
<name>A0A9W8EDW0_9FUNG</name>
<accession>A0A9W8EDW0</accession>
<feature type="transmembrane region" description="Helical" evidence="2">
    <location>
        <begin position="122"/>
        <end position="145"/>
    </location>
</feature>
<feature type="region of interest" description="Disordered" evidence="1">
    <location>
        <begin position="192"/>
        <end position="215"/>
    </location>
</feature>
<evidence type="ECO:0000256" key="2">
    <source>
        <dbReference type="SAM" id="Phobius"/>
    </source>
</evidence>
<evidence type="ECO:0008006" key="5">
    <source>
        <dbReference type="Google" id="ProtNLM"/>
    </source>
</evidence>
<keyword evidence="2" id="KW-1133">Transmembrane helix</keyword>
<evidence type="ECO:0000313" key="3">
    <source>
        <dbReference type="EMBL" id="KAJ2000507.1"/>
    </source>
</evidence>
<keyword evidence="4" id="KW-1185">Reference proteome</keyword>
<protein>
    <recommendedName>
        <fullName evidence="5">Transmembrane protein</fullName>
    </recommendedName>
</protein>
<reference evidence="3" key="1">
    <citation type="submission" date="2022-07" db="EMBL/GenBank/DDBJ databases">
        <title>Phylogenomic reconstructions and comparative analyses of Kickxellomycotina fungi.</title>
        <authorList>
            <person name="Reynolds N.K."/>
            <person name="Stajich J.E."/>
            <person name="Barry K."/>
            <person name="Grigoriev I.V."/>
            <person name="Crous P."/>
            <person name="Smith M.E."/>
        </authorList>
    </citation>
    <scope>NUCLEOTIDE SEQUENCE</scope>
    <source>
        <strain evidence="3">IMI 214461</strain>
    </source>
</reference>
<dbReference type="EMBL" id="JANBQF010000522">
    <property type="protein sequence ID" value="KAJ2000507.1"/>
    <property type="molecule type" value="Genomic_DNA"/>
</dbReference>
<comment type="caution">
    <text evidence="3">The sequence shown here is derived from an EMBL/GenBank/DDBJ whole genome shotgun (WGS) entry which is preliminary data.</text>
</comment>
<keyword evidence="2" id="KW-0812">Transmembrane</keyword>
<feature type="transmembrane region" description="Helical" evidence="2">
    <location>
        <begin position="77"/>
        <end position="102"/>
    </location>
</feature>